<name>A0A0H5DTP0_9BACT</name>
<gene>
    <name evidence="2" type="ORF">ELAC_1914</name>
</gene>
<protein>
    <submittedName>
        <fullName evidence="2">Putative membrane protein</fullName>
    </submittedName>
</protein>
<proteinExistence type="predicted"/>
<sequence length="352" mass="39186">MELLPVRNSVDSLFYRGIEHLNHSESGFVKQAVTRAVQMVAIPPIMILSVLYNAFAIALKAPVTLMRYTIGFIPTEKGKLADMFPEDSTASHMAWHAYKILLFWVDIVPLYLVGIIHPGANVFIHKKMALIPSIKIDIEVDKTSPESPKVNIEVTVSAPSVLPPPVPSFSPPLPPPLPPPNWKVAEKAVTTPSTNATGKKTRPLPKIPMEALLKKAIGDHQKKAQKLAESGQTIESLIPKKDKMMGMFNMTIINQKLAFIEAKQEDDSIDETPTLDSEWETDDLPPFDPSPILDDTLSAIMNAPKVTYQLEEVTDKTPVHVVPTDIANSDHYKKMAFLHKMQEEDDSDWEID</sequence>
<dbReference type="Proteomes" id="UP000220251">
    <property type="component" value="Unassembled WGS sequence"/>
</dbReference>
<evidence type="ECO:0000313" key="3">
    <source>
        <dbReference type="Proteomes" id="UP000220251"/>
    </source>
</evidence>
<evidence type="ECO:0000313" key="2">
    <source>
        <dbReference type="EMBL" id="CRX39239.1"/>
    </source>
</evidence>
<dbReference type="AlphaFoldDB" id="A0A0H5DTP0"/>
<keyword evidence="1" id="KW-0472">Membrane</keyword>
<dbReference type="RefSeq" id="WP_098039105.1">
    <property type="nucleotide sequence ID" value="NZ_CWGJ01000026.1"/>
</dbReference>
<keyword evidence="1" id="KW-0812">Transmembrane</keyword>
<keyword evidence="3" id="KW-1185">Reference proteome</keyword>
<feature type="transmembrane region" description="Helical" evidence="1">
    <location>
        <begin position="101"/>
        <end position="124"/>
    </location>
</feature>
<keyword evidence="1" id="KW-1133">Transmembrane helix</keyword>
<dbReference type="EMBL" id="CWGJ01000026">
    <property type="protein sequence ID" value="CRX39239.1"/>
    <property type="molecule type" value="Genomic_DNA"/>
</dbReference>
<evidence type="ECO:0000256" key="1">
    <source>
        <dbReference type="SAM" id="Phobius"/>
    </source>
</evidence>
<feature type="transmembrane region" description="Helical" evidence="1">
    <location>
        <begin position="40"/>
        <end position="59"/>
    </location>
</feature>
<reference evidence="3" key="1">
    <citation type="submission" date="2015-06" db="EMBL/GenBank/DDBJ databases">
        <authorList>
            <person name="Bertelli C."/>
        </authorList>
    </citation>
    <scope>NUCLEOTIDE SEQUENCE [LARGE SCALE GENOMIC DNA]</scope>
    <source>
        <strain evidence="3">CRIB-30</strain>
    </source>
</reference>
<organism evidence="2 3">
    <name type="scientific">Estrella lausannensis</name>
    <dbReference type="NCBI Taxonomy" id="483423"/>
    <lineage>
        <taxon>Bacteria</taxon>
        <taxon>Pseudomonadati</taxon>
        <taxon>Chlamydiota</taxon>
        <taxon>Chlamydiia</taxon>
        <taxon>Parachlamydiales</taxon>
        <taxon>Candidatus Criblamydiaceae</taxon>
        <taxon>Estrella</taxon>
    </lineage>
</organism>
<accession>A0A0H5DTP0</accession>